<evidence type="ECO:0000256" key="3">
    <source>
        <dbReference type="ARBA" id="ARBA00022475"/>
    </source>
</evidence>
<accession>A0A934MCJ2</accession>
<dbReference type="PANTHER" id="PTHR35011">
    <property type="entry name" value="2,3-DIKETO-L-GULONATE TRAP TRANSPORTER SMALL PERMEASE PROTEIN YIAM"/>
    <property type="match status" value="1"/>
</dbReference>
<dbReference type="Pfam" id="PF04290">
    <property type="entry name" value="DctQ"/>
    <property type="match status" value="1"/>
</dbReference>
<comment type="caution">
    <text evidence="9">Lacks conserved residue(s) required for the propagation of feature annotation.</text>
</comment>
<dbReference type="Proteomes" id="UP000609531">
    <property type="component" value="Unassembled WGS sequence"/>
</dbReference>
<name>A0A934MCJ2_9HYPH</name>
<evidence type="ECO:0000259" key="10">
    <source>
        <dbReference type="Pfam" id="PF04290"/>
    </source>
</evidence>
<comment type="function">
    <text evidence="9">Part of the tripartite ATP-independent periplasmic (TRAP) transport system.</text>
</comment>
<feature type="domain" description="Tripartite ATP-independent periplasmic transporters DctQ component" evidence="10">
    <location>
        <begin position="28"/>
        <end position="159"/>
    </location>
</feature>
<reference evidence="11" key="1">
    <citation type="submission" date="2020-12" db="EMBL/GenBank/DDBJ databases">
        <title>Bacterial taxonomy.</title>
        <authorList>
            <person name="Pan X."/>
        </authorList>
    </citation>
    <scope>NUCLEOTIDE SEQUENCE</scope>
    <source>
        <strain evidence="11">B2012</strain>
    </source>
</reference>
<feature type="transmembrane region" description="Helical" evidence="9">
    <location>
        <begin position="88"/>
        <end position="108"/>
    </location>
</feature>
<keyword evidence="6 9" id="KW-1133">Transmembrane helix</keyword>
<evidence type="ECO:0000256" key="7">
    <source>
        <dbReference type="ARBA" id="ARBA00023136"/>
    </source>
</evidence>
<evidence type="ECO:0000256" key="5">
    <source>
        <dbReference type="ARBA" id="ARBA00022692"/>
    </source>
</evidence>
<keyword evidence="7 9" id="KW-0472">Membrane</keyword>
<dbReference type="PANTHER" id="PTHR35011:SF10">
    <property type="entry name" value="TRAP TRANSPORTER SMALL PERMEASE PROTEIN"/>
    <property type="match status" value="1"/>
</dbReference>
<comment type="similarity">
    <text evidence="8 9">Belongs to the TRAP transporter small permease family.</text>
</comment>
<evidence type="ECO:0000313" key="12">
    <source>
        <dbReference type="Proteomes" id="UP000609531"/>
    </source>
</evidence>
<keyword evidence="12" id="KW-1185">Reference proteome</keyword>
<comment type="caution">
    <text evidence="11">The sequence shown here is derived from an EMBL/GenBank/DDBJ whole genome shotgun (WGS) entry which is preliminary data.</text>
</comment>
<proteinExistence type="inferred from homology"/>
<keyword evidence="4 9" id="KW-0997">Cell inner membrane</keyword>
<sequence length="189" mass="20614">MLRAMRRLSEWAAGFLLALSCVTMLLLAAHVTADVFARYVLNSPLAATLEIGTYYYMVAVSFLPLAYAQLHRDHVAVDFVVEALPPRLAAFAILLSDVLITVFLVVFARASYLSAVERTQRNDYALTQHFDLLLWPSRWLLVVGLVAFILVMLTQIVEGAVALVTPGDALRRTGAHADVATDGPTGAAL</sequence>
<evidence type="ECO:0000313" key="11">
    <source>
        <dbReference type="EMBL" id="MBJ3775332.1"/>
    </source>
</evidence>
<comment type="subunit">
    <text evidence="9">The complex comprises the extracytoplasmic solute receptor protein and the two transmembrane proteins.</text>
</comment>
<keyword evidence="3" id="KW-1003">Cell membrane</keyword>
<keyword evidence="5 9" id="KW-0812">Transmembrane</keyword>
<evidence type="ECO:0000256" key="2">
    <source>
        <dbReference type="ARBA" id="ARBA00022448"/>
    </source>
</evidence>
<dbReference type="InterPro" id="IPR055348">
    <property type="entry name" value="DctQ"/>
</dbReference>
<dbReference type="GO" id="GO:0005886">
    <property type="term" value="C:plasma membrane"/>
    <property type="evidence" value="ECO:0007669"/>
    <property type="project" value="UniProtKB-SubCell"/>
</dbReference>
<keyword evidence="2 9" id="KW-0813">Transport</keyword>
<evidence type="ECO:0000256" key="6">
    <source>
        <dbReference type="ARBA" id="ARBA00022989"/>
    </source>
</evidence>
<feature type="transmembrane region" description="Helical" evidence="9">
    <location>
        <begin position="43"/>
        <end position="67"/>
    </location>
</feature>
<evidence type="ECO:0000256" key="4">
    <source>
        <dbReference type="ARBA" id="ARBA00022519"/>
    </source>
</evidence>
<dbReference type="InterPro" id="IPR007387">
    <property type="entry name" value="TRAP_DctQ"/>
</dbReference>
<comment type="subcellular location">
    <subcellularLocation>
        <location evidence="1 9">Cell inner membrane</location>
        <topology evidence="1 9">Multi-pass membrane protein</topology>
    </subcellularLocation>
</comment>
<organism evidence="11 12">
    <name type="scientific">Acuticoccus mangrovi</name>
    <dbReference type="NCBI Taxonomy" id="2796142"/>
    <lineage>
        <taxon>Bacteria</taxon>
        <taxon>Pseudomonadati</taxon>
        <taxon>Pseudomonadota</taxon>
        <taxon>Alphaproteobacteria</taxon>
        <taxon>Hyphomicrobiales</taxon>
        <taxon>Amorphaceae</taxon>
        <taxon>Acuticoccus</taxon>
    </lineage>
</organism>
<dbReference type="AlphaFoldDB" id="A0A934MCJ2"/>
<evidence type="ECO:0000256" key="9">
    <source>
        <dbReference type="RuleBase" id="RU369079"/>
    </source>
</evidence>
<dbReference type="EMBL" id="JAEKJA010000003">
    <property type="protein sequence ID" value="MBJ3775332.1"/>
    <property type="molecule type" value="Genomic_DNA"/>
</dbReference>
<gene>
    <name evidence="11" type="ORF">JCR33_06520</name>
</gene>
<dbReference type="RefSeq" id="WP_198881201.1">
    <property type="nucleotide sequence ID" value="NZ_JAEKJA010000003.1"/>
</dbReference>
<dbReference type="GO" id="GO:0015740">
    <property type="term" value="P:C4-dicarboxylate transport"/>
    <property type="evidence" value="ECO:0007669"/>
    <property type="project" value="TreeGrafter"/>
</dbReference>
<protein>
    <recommendedName>
        <fullName evidence="9">TRAP transporter small permease protein</fullName>
    </recommendedName>
</protein>
<dbReference type="GO" id="GO:0022857">
    <property type="term" value="F:transmembrane transporter activity"/>
    <property type="evidence" value="ECO:0007669"/>
    <property type="project" value="UniProtKB-UniRule"/>
</dbReference>
<feature type="transmembrane region" description="Helical" evidence="9">
    <location>
        <begin position="139"/>
        <end position="164"/>
    </location>
</feature>
<evidence type="ECO:0000256" key="1">
    <source>
        <dbReference type="ARBA" id="ARBA00004429"/>
    </source>
</evidence>
<dbReference type="PROSITE" id="PS51257">
    <property type="entry name" value="PROKAR_LIPOPROTEIN"/>
    <property type="match status" value="1"/>
</dbReference>
<evidence type="ECO:0000256" key="8">
    <source>
        <dbReference type="ARBA" id="ARBA00038436"/>
    </source>
</evidence>